<keyword evidence="2" id="KW-0964">Secreted</keyword>
<dbReference type="AlphaFoldDB" id="A0A9D4UB41"/>
<dbReference type="InterPro" id="IPR006766">
    <property type="entry name" value="EXORDIUM-like"/>
</dbReference>
<protein>
    <submittedName>
        <fullName evidence="5">Uncharacterized protein</fullName>
    </submittedName>
</protein>
<name>A0A9D4UB41_ADICA</name>
<comment type="subcellular location">
    <subcellularLocation>
        <location evidence="1">Secreted</location>
    </subcellularLocation>
</comment>
<evidence type="ECO:0000256" key="3">
    <source>
        <dbReference type="ARBA" id="ARBA00022729"/>
    </source>
</evidence>
<evidence type="ECO:0000313" key="6">
    <source>
        <dbReference type="Proteomes" id="UP000886520"/>
    </source>
</evidence>
<evidence type="ECO:0000256" key="2">
    <source>
        <dbReference type="ARBA" id="ARBA00022525"/>
    </source>
</evidence>
<dbReference type="EMBL" id="JABFUD020000020">
    <property type="protein sequence ID" value="KAI5063781.1"/>
    <property type="molecule type" value="Genomic_DNA"/>
</dbReference>
<keyword evidence="3" id="KW-0732">Signal</keyword>
<comment type="similarity">
    <text evidence="4">Belongs to the EXORDIUM family.</text>
</comment>
<comment type="caution">
    <text evidence="5">The sequence shown here is derived from an EMBL/GenBank/DDBJ whole genome shotgun (WGS) entry which is preliminary data.</text>
</comment>
<dbReference type="Proteomes" id="UP000886520">
    <property type="component" value="Chromosome 20"/>
</dbReference>
<dbReference type="GO" id="GO:0005576">
    <property type="term" value="C:extracellular region"/>
    <property type="evidence" value="ECO:0007669"/>
    <property type="project" value="UniProtKB-SubCell"/>
</dbReference>
<dbReference type="PANTHER" id="PTHR31279:SF58">
    <property type="entry name" value="PROTEIN EXORDIUM-LIKE 2"/>
    <property type="match status" value="1"/>
</dbReference>
<dbReference type="OrthoDB" id="2017091at2759"/>
<evidence type="ECO:0000256" key="4">
    <source>
        <dbReference type="ARBA" id="ARBA00023591"/>
    </source>
</evidence>
<evidence type="ECO:0000256" key="1">
    <source>
        <dbReference type="ARBA" id="ARBA00004613"/>
    </source>
</evidence>
<organism evidence="5 6">
    <name type="scientific">Adiantum capillus-veneris</name>
    <name type="common">Maidenhair fern</name>
    <dbReference type="NCBI Taxonomy" id="13818"/>
    <lineage>
        <taxon>Eukaryota</taxon>
        <taxon>Viridiplantae</taxon>
        <taxon>Streptophyta</taxon>
        <taxon>Embryophyta</taxon>
        <taxon>Tracheophyta</taxon>
        <taxon>Polypodiopsida</taxon>
        <taxon>Polypodiidae</taxon>
        <taxon>Polypodiales</taxon>
        <taxon>Pteridineae</taxon>
        <taxon>Pteridaceae</taxon>
        <taxon>Vittarioideae</taxon>
        <taxon>Adiantum</taxon>
    </lineage>
</organism>
<gene>
    <name evidence="5" type="ORF">GOP47_0020451</name>
</gene>
<dbReference type="PANTHER" id="PTHR31279">
    <property type="entry name" value="PROTEIN EXORDIUM-LIKE 5"/>
    <property type="match status" value="1"/>
</dbReference>
<dbReference type="Pfam" id="PF04674">
    <property type="entry name" value="Phi_1"/>
    <property type="match status" value="1"/>
</dbReference>
<accession>A0A9D4UB41</accession>
<proteinExistence type="inferred from homology"/>
<keyword evidence="6" id="KW-1185">Reference proteome</keyword>
<reference evidence="5" key="1">
    <citation type="submission" date="2021-01" db="EMBL/GenBank/DDBJ databases">
        <title>Adiantum capillus-veneris genome.</title>
        <authorList>
            <person name="Fang Y."/>
            <person name="Liao Q."/>
        </authorList>
    </citation>
    <scope>NUCLEOTIDE SEQUENCE</scope>
    <source>
        <strain evidence="5">H3</strain>
        <tissue evidence="5">Leaf</tissue>
    </source>
</reference>
<sequence length="325" mass="34176">MVVVVVSVMMWPAEGRHLDDASRRPVSLAYHGGPLLTSPSLILHLFWYGSFSASQQAAIMDFISSFQAGSSSPAAGASTVASWWKGVSLYTDASHARASTLLKLGSTASNPSCSFGKGLTRAQISQLLEDSISTGLLPQHTNTDVIYIVFTSSDVVVESFCMSSCGYHSSVMSGQLPFIWVGNAERQCLGLCAWPFAVPQYGPRGRKALVPPSGDAATDGMIINLATLLAGAVTNPFGQGYFPDAVDANTMYTNGSSAPAARGNVEAATACAGMFGKDSYPGFPGTLLLDATSGAAYNAYGFNQRRFLLPALWSPTTTKCQPPPS</sequence>
<evidence type="ECO:0000313" key="5">
    <source>
        <dbReference type="EMBL" id="KAI5063781.1"/>
    </source>
</evidence>